<evidence type="ECO:0000313" key="7">
    <source>
        <dbReference type="Proteomes" id="UP001497482"/>
    </source>
</evidence>
<keyword evidence="2 3" id="KW-0808">Transferase</keyword>
<evidence type="ECO:0000259" key="5">
    <source>
        <dbReference type="Pfam" id="PF00685"/>
    </source>
</evidence>
<feature type="compositionally biased region" description="Low complexity" evidence="4">
    <location>
        <begin position="14"/>
        <end position="25"/>
    </location>
</feature>
<dbReference type="Pfam" id="PF00685">
    <property type="entry name" value="Sulfotransfer_1"/>
    <property type="match status" value="1"/>
</dbReference>
<dbReference type="PANTHER" id="PTHR11783">
    <property type="entry name" value="SULFOTRANSFERASE SULT"/>
    <property type="match status" value="1"/>
</dbReference>
<feature type="compositionally biased region" description="Basic and acidic residues" evidence="4">
    <location>
        <begin position="43"/>
        <end position="103"/>
    </location>
</feature>
<dbReference type="InterPro" id="IPR027417">
    <property type="entry name" value="P-loop_NTPase"/>
</dbReference>
<dbReference type="EMBL" id="OZ035835">
    <property type="protein sequence ID" value="CAL1578583.1"/>
    <property type="molecule type" value="Genomic_DNA"/>
</dbReference>
<dbReference type="EC" id="2.8.2.-" evidence="3"/>
<sequence>MWTTLSLQDLTEASSPPTSCTTSRSEAAGHTPGAGIKPWCLKGGREQSERERAESVRNKRAESVRNERAESVRNERAESVRNERAESVRNERAESVRNERAESVRNMQSRLERAKDMREEEKLHRYKGVLYPCLMCPEENLQALGSIQARAQDVMLVAYPKCGFNWMVGVLRQIIAESLGVKTESRMPPLIEFFGPDTMKTIENAPSPRILGTHLHPDNIPETFYHNKTKILVIFRNPKDTPVSYYHFCNNNPVLPSAQSWDSFFDSFMTGEVPWGSYFDHALGWEKKMDDPNVMIVTYEDLKENLSQGVRQISSFFGFSLSEARVEQISQGSTFNAMKEKSHNSHGNMGNVIFRKGEVGDWKNHFSPEQSQQMDEAFKQHLEGTRIGALLKYQQHCQ</sequence>
<keyword evidence="7" id="KW-1185">Reference proteome</keyword>
<feature type="compositionally biased region" description="Polar residues" evidence="4">
    <location>
        <begin position="1"/>
        <end position="13"/>
    </location>
</feature>
<feature type="domain" description="Sulfotransferase" evidence="5">
    <location>
        <begin position="152"/>
        <end position="385"/>
    </location>
</feature>
<dbReference type="GO" id="GO:0008146">
    <property type="term" value="F:sulfotransferase activity"/>
    <property type="evidence" value="ECO:0007669"/>
    <property type="project" value="InterPro"/>
</dbReference>
<evidence type="ECO:0000256" key="1">
    <source>
        <dbReference type="ARBA" id="ARBA00005771"/>
    </source>
</evidence>
<gene>
    <name evidence="6" type="ORF">KC01_LOCUS9709</name>
</gene>
<evidence type="ECO:0000256" key="2">
    <source>
        <dbReference type="ARBA" id="ARBA00022679"/>
    </source>
</evidence>
<proteinExistence type="inferred from homology"/>
<evidence type="ECO:0000256" key="4">
    <source>
        <dbReference type="SAM" id="MobiDB-lite"/>
    </source>
</evidence>
<dbReference type="AlphaFoldDB" id="A0AAV2JPD9"/>
<comment type="similarity">
    <text evidence="1 3">Belongs to the sulfotransferase 1 family.</text>
</comment>
<dbReference type="InterPro" id="IPR000863">
    <property type="entry name" value="Sulfotransferase_dom"/>
</dbReference>
<evidence type="ECO:0000256" key="3">
    <source>
        <dbReference type="RuleBase" id="RU361155"/>
    </source>
</evidence>
<dbReference type="Gene3D" id="3.40.50.300">
    <property type="entry name" value="P-loop containing nucleotide triphosphate hydrolases"/>
    <property type="match status" value="1"/>
</dbReference>
<organism evidence="6 7">
    <name type="scientific">Knipowitschia caucasica</name>
    <name type="common">Caucasian dwarf goby</name>
    <name type="synonym">Pomatoschistus caucasicus</name>
    <dbReference type="NCBI Taxonomy" id="637954"/>
    <lineage>
        <taxon>Eukaryota</taxon>
        <taxon>Metazoa</taxon>
        <taxon>Chordata</taxon>
        <taxon>Craniata</taxon>
        <taxon>Vertebrata</taxon>
        <taxon>Euteleostomi</taxon>
        <taxon>Actinopterygii</taxon>
        <taxon>Neopterygii</taxon>
        <taxon>Teleostei</taxon>
        <taxon>Neoteleostei</taxon>
        <taxon>Acanthomorphata</taxon>
        <taxon>Gobiaria</taxon>
        <taxon>Gobiiformes</taxon>
        <taxon>Gobioidei</taxon>
        <taxon>Gobiidae</taxon>
        <taxon>Gobiinae</taxon>
        <taxon>Knipowitschia</taxon>
    </lineage>
</organism>
<dbReference type="Proteomes" id="UP001497482">
    <property type="component" value="Chromosome 13"/>
</dbReference>
<evidence type="ECO:0000313" key="6">
    <source>
        <dbReference type="EMBL" id="CAL1578583.1"/>
    </source>
</evidence>
<feature type="region of interest" description="Disordered" evidence="4">
    <location>
        <begin position="1"/>
        <end position="105"/>
    </location>
</feature>
<reference evidence="6 7" key="1">
    <citation type="submission" date="2024-04" db="EMBL/GenBank/DDBJ databases">
        <authorList>
            <person name="Waldvogel A.-M."/>
            <person name="Schoenle A."/>
        </authorList>
    </citation>
    <scope>NUCLEOTIDE SEQUENCE [LARGE SCALE GENOMIC DNA]</scope>
</reference>
<dbReference type="SUPFAM" id="SSF52540">
    <property type="entry name" value="P-loop containing nucleoside triphosphate hydrolases"/>
    <property type="match status" value="1"/>
</dbReference>
<accession>A0AAV2JPD9</accession>
<protein>
    <recommendedName>
        <fullName evidence="3">Sulfotransferase</fullName>
        <ecNumber evidence="3">2.8.2.-</ecNumber>
    </recommendedName>
</protein>
<name>A0AAV2JPD9_KNICA</name>